<dbReference type="EMBL" id="CH476622">
    <property type="protein sequence ID" value="EDN96166.1"/>
    <property type="molecule type" value="Genomic_DNA"/>
</dbReference>
<protein>
    <submittedName>
        <fullName evidence="1">Uncharacterized protein</fullName>
    </submittedName>
</protein>
<reference evidence="2" key="1">
    <citation type="journal article" date="2011" name="PLoS Genet.">
        <title>Genomic analysis of the necrotrophic fungal pathogens Sclerotinia sclerotiorum and Botrytis cinerea.</title>
        <authorList>
            <person name="Amselem J."/>
            <person name="Cuomo C.A."/>
            <person name="van Kan J.A."/>
            <person name="Viaud M."/>
            <person name="Benito E.P."/>
            <person name="Couloux A."/>
            <person name="Coutinho P.M."/>
            <person name="de Vries R.P."/>
            <person name="Dyer P.S."/>
            <person name="Fillinger S."/>
            <person name="Fournier E."/>
            <person name="Gout L."/>
            <person name="Hahn M."/>
            <person name="Kohn L."/>
            <person name="Lapalu N."/>
            <person name="Plummer K.M."/>
            <person name="Pradier J.M."/>
            <person name="Quevillon E."/>
            <person name="Sharon A."/>
            <person name="Simon A."/>
            <person name="ten Have A."/>
            <person name="Tudzynski B."/>
            <person name="Tudzynski P."/>
            <person name="Wincker P."/>
            <person name="Andrew M."/>
            <person name="Anthouard V."/>
            <person name="Beever R.E."/>
            <person name="Beffa R."/>
            <person name="Benoit I."/>
            <person name="Bouzid O."/>
            <person name="Brault B."/>
            <person name="Chen Z."/>
            <person name="Choquer M."/>
            <person name="Collemare J."/>
            <person name="Cotton P."/>
            <person name="Danchin E.G."/>
            <person name="Da Silva C."/>
            <person name="Gautier A."/>
            <person name="Giraud C."/>
            <person name="Giraud T."/>
            <person name="Gonzalez C."/>
            <person name="Grossetete S."/>
            <person name="Guldener U."/>
            <person name="Henrissat B."/>
            <person name="Howlett B.J."/>
            <person name="Kodira C."/>
            <person name="Kretschmer M."/>
            <person name="Lappartient A."/>
            <person name="Leroch M."/>
            <person name="Levis C."/>
            <person name="Mauceli E."/>
            <person name="Neuveglise C."/>
            <person name="Oeser B."/>
            <person name="Pearson M."/>
            <person name="Poulain J."/>
            <person name="Poussereau N."/>
            <person name="Quesneville H."/>
            <person name="Rascle C."/>
            <person name="Schumacher J."/>
            <person name="Segurens B."/>
            <person name="Sexton A."/>
            <person name="Silva E."/>
            <person name="Sirven C."/>
            <person name="Soanes D.M."/>
            <person name="Talbot N.J."/>
            <person name="Templeton M."/>
            <person name="Yandava C."/>
            <person name="Yarden O."/>
            <person name="Zeng Q."/>
            <person name="Rollins J.A."/>
            <person name="Lebrun M.H."/>
            <person name="Dickman M."/>
        </authorList>
    </citation>
    <scope>NUCLEOTIDE SEQUENCE [LARGE SCALE GENOMIC DNA]</scope>
    <source>
        <strain evidence="2">ATCC 18683 / 1980 / Ss-1</strain>
    </source>
</reference>
<proteinExistence type="predicted"/>
<organism evidence="1 2">
    <name type="scientific">Sclerotinia sclerotiorum (strain ATCC 18683 / 1980 / Ss-1)</name>
    <name type="common">White mold</name>
    <name type="synonym">Whetzelinia sclerotiorum</name>
    <dbReference type="NCBI Taxonomy" id="665079"/>
    <lineage>
        <taxon>Eukaryota</taxon>
        <taxon>Fungi</taxon>
        <taxon>Dikarya</taxon>
        <taxon>Ascomycota</taxon>
        <taxon>Pezizomycotina</taxon>
        <taxon>Leotiomycetes</taxon>
        <taxon>Helotiales</taxon>
        <taxon>Sclerotiniaceae</taxon>
        <taxon>Sclerotinia</taxon>
    </lineage>
</organism>
<dbReference type="AlphaFoldDB" id="A7E714"/>
<gene>
    <name evidence="1" type="ORF">SS1G_01090</name>
</gene>
<dbReference type="RefSeq" id="XP_001596898.1">
    <property type="nucleotide sequence ID" value="XM_001596848.1"/>
</dbReference>
<dbReference type="GeneID" id="5494094"/>
<dbReference type="KEGG" id="ssl:SS1G_01090"/>
<keyword evidence="2" id="KW-1185">Reference proteome</keyword>
<sequence length="56" mass="6330">MDSLAKRFREVLALGYNQFKSRNNGMSVNENATPSAGSLSWWSILDTLLKKQKLVD</sequence>
<dbReference type="HOGENOM" id="CLU_3015566_0_0_1"/>
<name>A7E714_SCLS1</name>
<dbReference type="InParanoid" id="A7E714"/>
<evidence type="ECO:0000313" key="1">
    <source>
        <dbReference type="EMBL" id="EDN96166.1"/>
    </source>
</evidence>
<dbReference type="Proteomes" id="UP000001312">
    <property type="component" value="Unassembled WGS sequence"/>
</dbReference>
<evidence type="ECO:0000313" key="2">
    <source>
        <dbReference type="Proteomes" id="UP000001312"/>
    </source>
</evidence>
<accession>A7E714</accession>